<dbReference type="InterPro" id="IPR007320">
    <property type="entry name" value="PDCD2_C"/>
</dbReference>
<sequence>MAGGLKDDDTEEFKGLRITSLDDESDEEEEQNEQDIVIDEDDEEEEDEEARNSVVLGFVKKPKTARSLLRHFFPSKAGGVPAWLDPENLPSGRSCFCDICDEPLQFVLQVYAPEEKQSAFHRTLFVFMCTSMVCLRRDQHEQWKCHQDKPSRRSVKVFRCQLPRDNPFYSSEPPKKDSIDPPLKAGVASNNVWPEYKIIQESESSYETDMPDDTVCSNSLVSSNRTDDALMSIAENFEGDDDRKSWASFHERIALAPEQVLRYCRIPGAKPLWPVSSGRPSKADIPKCSYCAGPLCFEFQIMPQLLFFFDVKNDVDSLDWATIAVYTCEASCDASVAYKEEFAWVQLS</sequence>
<dbReference type="GeneID" id="103325744"/>
<dbReference type="Pfam" id="PF04194">
    <property type="entry name" value="PDCD2_C"/>
    <property type="match status" value="1"/>
</dbReference>
<dbReference type="Proteomes" id="UP000694861">
    <property type="component" value="Linkage group LG3"/>
</dbReference>
<evidence type="ECO:0000259" key="2">
    <source>
        <dbReference type="Pfam" id="PF04194"/>
    </source>
</evidence>
<feature type="compositionally biased region" description="Acidic residues" evidence="1">
    <location>
        <begin position="21"/>
        <end position="49"/>
    </location>
</feature>
<reference evidence="3" key="1">
    <citation type="journal article" date="2012" name="Nat. Commun.">
        <title>The genome of Prunus mume.</title>
        <authorList>
            <person name="Zhang Q."/>
            <person name="Chen W."/>
            <person name="Sun L."/>
            <person name="Zhao F."/>
            <person name="Huang B."/>
            <person name="Yang W."/>
            <person name="Tao Y."/>
            <person name="Wang J."/>
            <person name="Yuan Z."/>
            <person name="Fan G."/>
            <person name="Xing Z."/>
            <person name="Han C."/>
            <person name="Pan H."/>
            <person name="Zhong X."/>
            <person name="Shi W."/>
            <person name="Liang X."/>
            <person name="Du D."/>
            <person name="Sun F."/>
            <person name="Xu Z."/>
            <person name="Hao R."/>
            <person name="Lv T."/>
            <person name="Lv Y."/>
            <person name="Zheng Z."/>
            <person name="Sun M."/>
            <person name="Luo L."/>
            <person name="Cai M."/>
            <person name="Gao Y."/>
            <person name="Wang J."/>
            <person name="Yin Y."/>
            <person name="Xu X."/>
            <person name="Cheng T."/>
            <person name="Wang J."/>
        </authorList>
    </citation>
    <scope>NUCLEOTIDE SEQUENCE [LARGE SCALE GENOMIC DNA]</scope>
</reference>
<name>A0ABM1LLT3_PRUMU</name>
<protein>
    <submittedName>
        <fullName evidence="4">Programmed cell death protein 2 isoform X3</fullName>
    </submittedName>
</protein>
<feature type="domain" description="Programmed cell death protein 2 C-terminal" evidence="2">
    <location>
        <begin position="244"/>
        <end position="346"/>
    </location>
</feature>
<gene>
    <name evidence="4" type="primary">LOC103325744</name>
</gene>
<evidence type="ECO:0000256" key="1">
    <source>
        <dbReference type="SAM" id="MobiDB-lite"/>
    </source>
</evidence>
<evidence type="ECO:0000313" key="3">
    <source>
        <dbReference type="Proteomes" id="UP000694861"/>
    </source>
</evidence>
<dbReference type="PANTHER" id="PTHR12298">
    <property type="entry name" value="PCDC2 PROGRAMMED CELL DEATH PROTEIN 2 -RELATED"/>
    <property type="match status" value="1"/>
</dbReference>
<keyword evidence="3" id="KW-1185">Reference proteome</keyword>
<organism evidence="3 4">
    <name type="scientific">Prunus mume</name>
    <name type="common">Japanese apricot</name>
    <name type="synonym">Armeniaca mume</name>
    <dbReference type="NCBI Taxonomy" id="102107"/>
    <lineage>
        <taxon>Eukaryota</taxon>
        <taxon>Viridiplantae</taxon>
        <taxon>Streptophyta</taxon>
        <taxon>Embryophyta</taxon>
        <taxon>Tracheophyta</taxon>
        <taxon>Spermatophyta</taxon>
        <taxon>Magnoliopsida</taxon>
        <taxon>eudicotyledons</taxon>
        <taxon>Gunneridae</taxon>
        <taxon>Pentapetalae</taxon>
        <taxon>rosids</taxon>
        <taxon>fabids</taxon>
        <taxon>Rosales</taxon>
        <taxon>Rosaceae</taxon>
        <taxon>Amygdaloideae</taxon>
        <taxon>Amygdaleae</taxon>
        <taxon>Prunus</taxon>
    </lineage>
</organism>
<reference evidence="4" key="2">
    <citation type="submission" date="2025-08" db="UniProtKB">
        <authorList>
            <consortium name="RefSeq"/>
        </authorList>
    </citation>
    <scope>IDENTIFICATION</scope>
</reference>
<dbReference type="RefSeq" id="XP_016648360.1">
    <property type="nucleotide sequence ID" value="XM_016792874.1"/>
</dbReference>
<proteinExistence type="predicted"/>
<accession>A0ABM1LLT3</accession>
<evidence type="ECO:0000313" key="4">
    <source>
        <dbReference type="RefSeq" id="XP_016648360.1"/>
    </source>
</evidence>
<dbReference type="PANTHER" id="PTHR12298:SF4">
    <property type="entry name" value="PROGRAMMED CELL DEATH PROTEIN 2"/>
    <property type="match status" value="1"/>
</dbReference>
<feature type="region of interest" description="Disordered" evidence="1">
    <location>
        <begin position="1"/>
        <end position="51"/>
    </location>
</feature>